<dbReference type="Proteomes" id="UP001139168">
    <property type="component" value="Unassembled WGS sequence"/>
</dbReference>
<accession>A0ABS8GKK2</accession>
<name>A0ABS8GKK2_9MICC</name>
<proteinExistence type="predicted"/>
<evidence type="ECO:0000313" key="1">
    <source>
        <dbReference type="EMBL" id="MCC3267177.1"/>
    </source>
</evidence>
<reference evidence="1" key="1">
    <citation type="submission" date="2021-10" db="EMBL/GenBank/DDBJ databases">
        <title>Novel species in genus Arthrobacter.</title>
        <authorList>
            <person name="Liu Y."/>
        </authorList>
    </citation>
    <scope>NUCLEOTIDE SEQUENCE</scope>
    <source>
        <strain evidence="1">Zg-Y786</strain>
    </source>
</reference>
<evidence type="ECO:0000313" key="2">
    <source>
        <dbReference type="Proteomes" id="UP001139168"/>
    </source>
</evidence>
<keyword evidence="2" id="KW-1185">Reference proteome</keyword>
<comment type="caution">
    <text evidence="1">The sequence shown here is derived from an EMBL/GenBank/DDBJ whole genome shotgun (WGS) entry which is preliminary data.</text>
</comment>
<sequence>MRWDALFADMEAQLAAARESVQESEVSERLRTDFAGMELAGRLHSQAGRLLKVDLGLPGSFEGVLTHVGRGWIVLESGGRSSVLALDHAVFIAGMDRFSAAGAPAARLGLASALRGLSRDRAAVRVYPAGQQAAAALDGSVDRVGKDFFELTLIPRGEPRRQGNVRGVYVLPLQSVAAICSVL</sequence>
<dbReference type="RefSeq" id="WP_227892110.1">
    <property type="nucleotide sequence ID" value="NZ_JAJFZQ010000009.1"/>
</dbReference>
<organism evidence="1 2">
    <name type="scientific">Arthrobacter gengyunqii</name>
    <dbReference type="NCBI Taxonomy" id="2886940"/>
    <lineage>
        <taxon>Bacteria</taxon>
        <taxon>Bacillati</taxon>
        <taxon>Actinomycetota</taxon>
        <taxon>Actinomycetes</taxon>
        <taxon>Micrococcales</taxon>
        <taxon>Micrococcaceae</taxon>
        <taxon>Arthrobacter</taxon>
    </lineage>
</organism>
<gene>
    <name evidence="1" type="ORF">LJ752_14135</name>
</gene>
<protein>
    <submittedName>
        <fullName evidence="1">Uncharacterized protein</fullName>
    </submittedName>
</protein>
<dbReference type="EMBL" id="JAJFZQ010000009">
    <property type="protein sequence ID" value="MCC3267177.1"/>
    <property type="molecule type" value="Genomic_DNA"/>
</dbReference>